<comment type="caution">
    <text evidence="2">The sequence shown here is derived from an EMBL/GenBank/DDBJ whole genome shotgun (WGS) entry which is preliminary data.</text>
</comment>
<feature type="transmembrane region" description="Helical" evidence="1">
    <location>
        <begin position="20"/>
        <end position="39"/>
    </location>
</feature>
<evidence type="ECO:0000256" key="1">
    <source>
        <dbReference type="SAM" id="Phobius"/>
    </source>
</evidence>
<evidence type="ECO:0000313" key="2">
    <source>
        <dbReference type="EMBL" id="GBR75179.1"/>
    </source>
</evidence>
<dbReference type="EMBL" id="BGZN01000180">
    <property type="protein sequence ID" value="GBR75179.1"/>
    <property type="molecule type" value="Genomic_DNA"/>
</dbReference>
<keyword evidence="1" id="KW-0812">Transmembrane</keyword>
<keyword evidence="3" id="KW-1185">Reference proteome</keyword>
<keyword evidence="1" id="KW-1133">Transmembrane helix</keyword>
<organism evidence="2 3">
    <name type="scientific">Termititenax aidoneus</name>
    <dbReference type="NCBI Taxonomy" id="2218524"/>
    <lineage>
        <taxon>Bacteria</taxon>
        <taxon>Bacillati</taxon>
        <taxon>Candidatus Margulisiibacteriota</taxon>
        <taxon>Candidatus Termititenacia</taxon>
        <taxon>Candidatus Termititenacales</taxon>
        <taxon>Candidatus Termititenacaceae</taxon>
        <taxon>Candidatus Termititenax</taxon>
    </lineage>
</organism>
<gene>
    <name evidence="2" type="ORF">NO1_2213</name>
</gene>
<proteinExistence type="predicted"/>
<dbReference type="AlphaFoldDB" id="A0A388TDZ5"/>
<name>A0A388TDZ5_TERA1</name>
<accession>A0A388TDZ5</accession>
<evidence type="ECO:0000313" key="3">
    <source>
        <dbReference type="Proteomes" id="UP000269352"/>
    </source>
</evidence>
<keyword evidence="1" id="KW-0472">Membrane</keyword>
<sequence length="42" mass="5025">FKDQYYERWLRWGITNYRKVLGIVSVIFLVSFCLVSLLLDIG</sequence>
<dbReference type="Proteomes" id="UP000269352">
    <property type="component" value="Unassembled WGS sequence"/>
</dbReference>
<reference evidence="2 3" key="1">
    <citation type="journal article" date="2019" name="ISME J.">
        <title>Genome analyses of uncultured TG2/ZB3 bacteria in 'Margulisbacteria' specifically attached to ectosymbiotic spirochetes of protists in the termite gut.</title>
        <authorList>
            <person name="Utami Y.D."/>
            <person name="Kuwahara H."/>
            <person name="Igai K."/>
            <person name="Murakami T."/>
            <person name="Sugaya K."/>
            <person name="Morikawa T."/>
            <person name="Nagura Y."/>
            <person name="Yuki M."/>
            <person name="Deevong P."/>
            <person name="Inoue T."/>
            <person name="Kihara K."/>
            <person name="Lo N."/>
            <person name="Yamada A."/>
            <person name="Ohkuma M."/>
            <person name="Hongoh Y."/>
        </authorList>
    </citation>
    <scope>NUCLEOTIDE SEQUENCE [LARGE SCALE GENOMIC DNA]</scope>
    <source>
        <strain evidence="2">NkOx7-01</strain>
    </source>
</reference>
<protein>
    <submittedName>
        <fullName evidence="2">Uncharacterized protein</fullName>
    </submittedName>
</protein>
<feature type="non-terminal residue" evidence="2">
    <location>
        <position position="1"/>
    </location>
</feature>